<feature type="compositionally biased region" description="Acidic residues" evidence="1">
    <location>
        <begin position="158"/>
        <end position="170"/>
    </location>
</feature>
<gene>
    <name evidence="3" type="primary">LOC107404973</name>
</gene>
<protein>
    <submittedName>
        <fullName evidence="3">Uncharacterized protein LOC107404973</fullName>
    </submittedName>
</protein>
<keyword evidence="2" id="KW-1185">Reference proteome</keyword>
<sequence length="179" mass="18845">METTKEQEGGLLHQILPPRLEDAGLEDCALPRDSIKEAFFKAATAVKSRAASFLSSDEDEDADGNCVNDPWPVAKDRADKVVGVCPEPEAPGPCGAKKGGGAVDVGGDDMVLRGDEEKEDKVVVGGVGLGERGKACVEGLQGLEIEDKKLKNVGGNGGDEEEEEEEEDDEKPILVEGVV</sequence>
<dbReference type="Proteomes" id="UP001652623">
    <property type="component" value="Chromosome 1"/>
</dbReference>
<evidence type="ECO:0000313" key="2">
    <source>
        <dbReference type="Proteomes" id="UP001652623"/>
    </source>
</evidence>
<feature type="region of interest" description="Disordered" evidence="1">
    <location>
        <begin position="87"/>
        <end position="117"/>
    </location>
</feature>
<dbReference type="PANTHER" id="PTHR36713:SF1">
    <property type="entry name" value="OS09G0344700 PROTEIN"/>
    <property type="match status" value="1"/>
</dbReference>
<reference evidence="3" key="1">
    <citation type="submission" date="2025-08" db="UniProtKB">
        <authorList>
            <consortium name="RefSeq"/>
        </authorList>
    </citation>
    <scope>IDENTIFICATION</scope>
    <source>
        <tissue evidence="3">Seedling</tissue>
    </source>
</reference>
<accession>A0ABM3I814</accession>
<feature type="region of interest" description="Disordered" evidence="1">
    <location>
        <begin position="149"/>
        <end position="179"/>
    </location>
</feature>
<dbReference type="RefSeq" id="XP_048322791.2">
    <property type="nucleotide sequence ID" value="XM_048466834.2"/>
</dbReference>
<name>A0ABM3I814_ZIZJJ</name>
<dbReference type="GeneID" id="107404973"/>
<evidence type="ECO:0000256" key="1">
    <source>
        <dbReference type="SAM" id="MobiDB-lite"/>
    </source>
</evidence>
<evidence type="ECO:0000313" key="3">
    <source>
        <dbReference type="RefSeq" id="XP_048322791.2"/>
    </source>
</evidence>
<dbReference type="PANTHER" id="PTHR36713">
    <property type="entry name" value="OS09G0344700 PROTEIN"/>
    <property type="match status" value="1"/>
</dbReference>
<proteinExistence type="predicted"/>
<organism evidence="2 3">
    <name type="scientific">Ziziphus jujuba</name>
    <name type="common">Chinese jujube</name>
    <name type="synonym">Ziziphus sativa</name>
    <dbReference type="NCBI Taxonomy" id="326968"/>
    <lineage>
        <taxon>Eukaryota</taxon>
        <taxon>Viridiplantae</taxon>
        <taxon>Streptophyta</taxon>
        <taxon>Embryophyta</taxon>
        <taxon>Tracheophyta</taxon>
        <taxon>Spermatophyta</taxon>
        <taxon>Magnoliopsida</taxon>
        <taxon>eudicotyledons</taxon>
        <taxon>Gunneridae</taxon>
        <taxon>Pentapetalae</taxon>
        <taxon>rosids</taxon>
        <taxon>fabids</taxon>
        <taxon>Rosales</taxon>
        <taxon>Rhamnaceae</taxon>
        <taxon>Paliureae</taxon>
        <taxon>Ziziphus</taxon>
    </lineage>
</organism>